<feature type="chain" id="PRO_5002795656" evidence="1">
    <location>
        <begin position="26"/>
        <end position="103"/>
    </location>
</feature>
<dbReference type="OrthoDB" id="7872348at2759"/>
<sequence>MTLRNLCPKCILLVALLLLLDFSLAGPQQLFLTDDVRTETGTGPATAAAAGGDLGEDRLPLNDPSDLSAGLNLAPVGSLISAAANVVPPAPILFIRTAMNSGL</sequence>
<reference evidence="2 3" key="2">
    <citation type="journal article" date="2008" name="Bioinformatics">
        <title>Assembly reconciliation.</title>
        <authorList>
            <person name="Zimin A.V."/>
            <person name="Smith D.R."/>
            <person name="Sutton G."/>
            <person name="Yorke J.A."/>
        </authorList>
    </citation>
    <scope>NUCLEOTIDE SEQUENCE [LARGE SCALE GENOMIC DNA]</scope>
    <source>
        <strain evidence="2 3">TSC#14021-0224.01</strain>
    </source>
</reference>
<evidence type="ECO:0000313" key="2">
    <source>
        <dbReference type="EMBL" id="EDV47070.1"/>
    </source>
</evidence>
<dbReference type="HOGENOM" id="CLU_144362_0_0_1"/>
<gene>
    <name evidence="2" type="primary">Dere\GG19432</name>
    <name evidence="2" type="synonym">dere_GLEANR_4178</name>
    <name evidence="2" type="synonym">GG19432</name>
    <name evidence="2" type="ORF">Dere_GG19432</name>
</gene>
<evidence type="ECO:0000313" key="3">
    <source>
        <dbReference type="Proteomes" id="UP000008711"/>
    </source>
</evidence>
<dbReference type="EMBL" id="CH954180">
    <property type="protein sequence ID" value="EDV47070.1"/>
    <property type="molecule type" value="Genomic_DNA"/>
</dbReference>
<dbReference type="OMA" id="QEFFFQA"/>
<organism evidence="2 3">
    <name type="scientific">Drosophila erecta</name>
    <name type="common">Fruit fly</name>
    <dbReference type="NCBI Taxonomy" id="7220"/>
    <lineage>
        <taxon>Eukaryota</taxon>
        <taxon>Metazoa</taxon>
        <taxon>Ecdysozoa</taxon>
        <taxon>Arthropoda</taxon>
        <taxon>Hexapoda</taxon>
        <taxon>Insecta</taxon>
        <taxon>Pterygota</taxon>
        <taxon>Neoptera</taxon>
        <taxon>Endopterygota</taxon>
        <taxon>Diptera</taxon>
        <taxon>Brachycera</taxon>
        <taxon>Muscomorpha</taxon>
        <taxon>Ephydroidea</taxon>
        <taxon>Drosophilidae</taxon>
        <taxon>Drosophila</taxon>
        <taxon>Sophophora</taxon>
    </lineage>
</organism>
<name>B3NUX2_DROER</name>
<accession>B3NUX2</accession>
<proteinExistence type="predicted"/>
<evidence type="ECO:0000256" key="1">
    <source>
        <dbReference type="SAM" id="SignalP"/>
    </source>
</evidence>
<dbReference type="KEGG" id="der:6550631"/>
<keyword evidence="3" id="KW-1185">Reference proteome</keyword>
<keyword evidence="1" id="KW-0732">Signal</keyword>
<dbReference type="PhylomeDB" id="B3NUX2"/>
<feature type="signal peptide" evidence="1">
    <location>
        <begin position="1"/>
        <end position="25"/>
    </location>
</feature>
<protein>
    <submittedName>
        <fullName evidence="2">Uncharacterized protein</fullName>
    </submittedName>
</protein>
<dbReference type="eggNOG" id="ENOG502T9AI">
    <property type="taxonomic scope" value="Eukaryota"/>
</dbReference>
<dbReference type="AlphaFoldDB" id="B3NUX2"/>
<reference evidence="2 3" key="1">
    <citation type="journal article" date="2007" name="Nature">
        <title>Evolution of genes and genomes on the Drosophila phylogeny.</title>
        <authorList>
            <consortium name="Drosophila 12 Genomes Consortium"/>
            <person name="Clark A.G."/>
            <person name="Eisen M.B."/>
            <person name="Smith D.R."/>
            <person name="Bergman C.M."/>
            <person name="Oliver B."/>
            <person name="Markow T.A."/>
            <person name="Kaufman T.C."/>
            <person name="Kellis M."/>
            <person name="Gelbart W."/>
            <person name="Iyer V.N."/>
            <person name="Pollard D.A."/>
            <person name="Sackton T.B."/>
            <person name="Larracuente A.M."/>
            <person name="Singh N.D."/>
            <person name="Abad J.P."/>
            <person name="Abt D.N."/>
            <person name="Adryan B."/>
            <person name="Aguade M."/>
            <person name="Akashi H."/>
            <person name="Anderson W.W."/>
            <person name="Aquadro C.F."/>
            <person name="Ardell D.H."/>
            <person name="Arguello R."/>
            <person name="Artieri C.G."/>
            <person name="Barbash D.A."/>
            <person name="Barker D."/>
            <person name="Barsanti P."/>
            <person name="Batterham P."/>
            <person name="Batzoglou S."/>
            <person name="Begun D."/>
            <person name="Bhutkar A."/>
            <person name="Blanco E."/>
            <person name="Bosak S.A."/>
            <person name="Bradley R.K."/>
            <person name="Brand A.D."/>
            <person name="Brent M.R."/>
            <person name="Brooks A.N."/>
            <person name="Brown R.H."/>
            <person name="Butlin R.K."/>
            <person name="Caggese C."/>
            <person name="Calvi B.R."/>
            <person name="Bernardo de Carvalho A."/>
            <person name="Caspi A."/>
            <person name="Castrezana S."/>
            <person name="Celniker S.E."/>
            <person name="Chang J.L."/>
            <person name="Chapple C."/>
            <person name="Chatterji S."/>
            <person name="Chinwalla A."/>
            <person name="Civetta A."/>
            <person name="Clifton S.W."/>
            <person name="Comeron J.M."/>
            <person name="Costello J.C."/>
            <person name="Coyne J.A."/>
            <person name="Daub J."/>
            <person name="David R.G."/>
            <person name="Delcher A.L."/>
            <person name="Delehaunty K."/>
            <person name="Do C.B."/>
            <person name="Ebling H."/>
            <person name="Edwards K."/>
            <person name="Eickbush T."/>
            <person name="Evans J.D."/>
            <person name="Filipski A."/>
            <person name="Findeiss S."/>
            <person name="Freyhult E."/>
            <person name="Fulton L."/>
            <person name="Fulton R."/>
            <person name="Garcia A.C."/>
            <person name="Gardiner A."/>
            <person name="Garfield D.A."/>
            <person name="Garvin B.E."/>
            <person name="Gibson G."/>
            <person name="Gilbert D."/>
            <person name="Gnerre S."/>
            <person name="Godfrey J."/>
            <person name="Good R."/>
            <person name="Gotea V."/>
            <person name="Gravely B."/>
            <person name="Greenberg A.J."/>
            <person name="Griffiths-Jones S."/>
            <person name="Gross S."/>
            <person name="Guigo R."/>
            <person name="Gustafson E.A."/>
            <person name="Haerty W."/>
            <person name="Hahn M.W."/>
            <person name="Halligan D.L."/>
            <person name="Halpern A.L."/>
            <person name="Halter G.M."/>
            <person name="Han M.V."/>
            <person name="Heger A."/>
            <person name="Hillier L."/>
            <person name="Hinrichs A.S."/>
            <person name="Holmes I."/>
            <person name="Hoskins R.A."/>
            <person name="Hubisz M.J."/>
            <person name="Hultmark D."/>
            <person name="Huntley M.A."/>
            <person name="Jaffe D.B."/>
            <person name="Jagadeeshan S."/>
            <person name="Jeck W.R."/>
            <person name="Johnson J."/>
            <person name="Jones C.D."/>
            <person name="Jordan W.C."/>
            <person name="Karpen G.H."/>
            <person name="Kataoka E."/>
            <person name="Keightley P.D."/>
            <person name="Kheradpour P."/>
            <person name="Kirkness E.F."/>
            <person name="Koerich L.B."/>
            <person name="Kristiansen K."/>
            <person name="Kudrna D."/>
            <person name="Kulathinal R.J."/>
            <person name="Kumar S."/>
            <person name="Kwok R."/>
            <person name="Lander E."/>
            <person name="Langley C.H."/>
            <person name="Lapoint R."/>
            <person name="Lazzaro B.P."/>
            <person name="Lee S.J."/>
            <person name="Levesque L."/>
            <person name="Li R."/>
            <person name="Lin C.F."/>
            <person name="Lin M.F."/>
            <person name="Lindblad-Toh K."/>
            <person name="Llopart A."/>
            <person name="Long M."/>
            <person name="Low L."/>
            <person name="Lozovsky E."/>
            <person name="Lu J."/>
            <person name="Luo M."/>
            <person name="Machado C.A."/>
            <person name="Makalowski W."/>
            <person name="Marzo M."/>
            <person name="Matsuda M."/>
            <person name="Matzkin L."/>
            <person name="McAllister B."/>
            <person name="McBride C.S."/>
            <person name="McKernan B."/>
            <person name="McKernan K."/>
            <person name="Mendez-Lago M."/>
            <person name="Minx P."/>
            <person name="Mollenhauer M.U."/>
            <person name="Montooth K."/>
            <person name="Mount S.M."/>
            <person name="Mu X."/>
            <person name="Myers E."/>
            <person name="Negre B."/>
            <person name="Newfeld S."/>
            <person name="Nielsen R."/>
            <person name="Noor M.A."/>
            <person name="O'Grady P."/>
            <person name="Pachter L."/>
            <person name="Papaceit M."/>
            <person name="Parisi M.J."/>
            <person name="Parisi M."/>
            <person name="Parts L."/>
            <person name="Pedersen J.S."/>
            <person name="Pesole G."/>
            <person name="Phillippy A.M."/>
            <person name="Ponting C.P."/>
            <person name="Pop M."/>
            <person name="Porcelli D."/>
            <person name="Powell J.R."/>
            <person name="Prohaska S."/>
            <person name="Pruitt K."/>
            <person name="Puig M."/>
            <person name="Quesneville H."/>
            <person name="Ram K.R."/>
            <person name="Rand D."/>
            <person name="Rasmussen M.D."/>
            <person name="Reed L.K."/>
            <person name="Reenan R."/>
            <person name="Reily A."/>
            <person name="Remington K.A."/>
            <person name="Rieger T.T."/>
            <person name="Ritchie M.G."/>
            <person name="Robin C."/>
            <person name="Rogers Y.H."/>
            <person name="Rohde C."/>
            <person name="Rozas J."/>
            <person name="Rubenfield M.J."/>
            <person name="Ruiz A."/>
            <person name="Russo S."/>
            <person name="Salzberg S.L."/>
            <person name="Sanchez-Gracia A."/>
            <person name="Saranga D.J."/>
            <person name="Sato H."/>
            <person name="Schaeffer S.W."/>
            <person name="Schatz M.C."/>
            <person name="Schlenke T."/>
            <person name="Schwartz R."/>
            <person name="Segarra C."/>
            <person name="Singh R.S."/>
            <person name="Sirot L."/>
            <person name="Sirota M."/>
            <person name="Sisneros N.B."/>
            <person name="Smith C.D."/>
            <person name="Smith T.F."/>
            <person name="Spieth J."/>
            <person name="Stage D.E."/>
            <person name="Stark A."/>
            <person name="Stephan W."/>
            <person name="Strausberg R.L."/>
            <person name="Strempel S."/>
            <person name="Sturgill D."/>
            <person name="Sutton G."/>
            <person name="Sutton G.G."/>
            <person name="Tao W."/>
            <person name="Teichmann S."/>
            <person name="Tobari Y.N."/>
            <person name="Tomimura Y."/>
            <person name="Tsolas J.M."/>
            <person name="Valente V.L."/>
            <person name="Venter E."/>
            <person name="Venter J.C."/>
            <person name="Vicario S."/>
            <person name="Vieira F.G."/>
            <person name="Vilella A.J."/>
            <person name="Villasante A."/>
            <person name="Walenz B."/>
            <person name="Wang J."/>
            <person name="Wasserman M."/>
            <person name="Watts T."/>
            <person name="Wilson D."/>
            <person name="Wilson R.K."/>
            <person name="Wing R.A."/>
            <person name="Wolfner M.F."/>
            <person name="Wong A."/>
            <person name="Wong G.K."/>
            <person name="Wu C.I."/>
            <person name="Wu G."/>
            <person name="Yamamoto D."/>
            <person name="Yang H.P."/>
            <person name="Yang S.P."/>
            <person name="Yorke J.A."/>
            <person name="Yoshida K."/>
            <person name="Zdobnov E."/>
            <person name="Zhang P."/>
            <person name="Zhang Y."/>
            <person name="Zimin A.V."/>
            <person name="Baldwin J."/>
            <person name="Abdouelleil A."/>
            <person name="Abdulkadir J."/>
            <person name="Abebe A."/>
            <person name="Abera B."/>
            <person name="Abreu J."/>
            <person name="Acer S.C."/>
            <person name="Aftuck L."/>
            <person name="Alexander A."/>
            <person name="An P."/>
            <person name="Anderson E."/>
            <person name="Anderson S."/>
            <person name="Arachi H."/>
            <person name="Azer M."/>
            <person name="Bachantsang P."/>
            <person name="Barry A."/>
            <person name="Bayul T."/>
            <person name="Berlin A."/>
            <person name="Bessette D."/>
            <person name="Bloom T."/>
            <person name="Blye J."/>
            <person name="Boguslavskiy L."/>
            <person name="Bonnet C."/>
            <person name="Boukhgalter B."/>
            <person name="Bourzgui I."/>
            <person name="Brown A."/>
            <person name="Cahill P."/>
            <person name="Channer S."/>
            <person name="Cheshatsang Y."/>
            <person name="Chuda L."/>
            <person name="Citroen M."/>
            <person name="Collymore A."/>
            <person name="Cooke P."/>
            <person name="Costello M."/>
            <person name="D'Aco K."/>
            <person name="Daza R."/>
            <person name="De Haan G."/>
            <person name="DeGray S."/>
            <person name="DeMaso C."/>
            <person name="Dhargay N."/>
            <person name="Dooley K."/>
            <person name="Dooley E."/>
            <person name="Doricent M."/>
            <person name="Dorje P."/>
            <person name="Dorjee K."/>
            <person name="Dupes A."/>
            <person name="Elong R."/>
            <person name="Falk J."/>
            <person name="Farina A."/>
            <person name="Faro S."/>
            <person name="Ferguson D."/>
            <person name="Fisher S."/>
            <person name="Foley C.D."/>
            <person name="Franke A."/>
            <person name="Friedrich D."/>
            <person name="Gadbois L."/>
            <person name="Gearin G."/>
            <person name="Gearin C.R."/>
            <person name="Giannoukos G."/>
            <person name="Goode T."/>
            <person name="Graham J."/>
            <person name="Grandbois E."/>
            <person name="Grewal S."/>
            <person name="Gyaltsen K."/>
            <person name="Hafez N."/>
            <person name="Hagos B."/>
            <person name="Hall J."/>
            <person name="Henson C."/>
            <person name="Hollinger A."/>
            <person name="Honan T."/>
            <person name="Huard M.D."/>
            <person name="Hughes L."/>
            <person name="Hurhula B."/>
            <person name="Husby M.E."/>
            <person name="Kamat A."/>
            <person name="Kanga B."/>
            <person name="Kashin S."/>
            <person name="Khazanovich D."/>
            <person name="Kisner P."/>
            <person name="Lance K."/>
            <person name="Lara M."/>
            <person name="Lee W."/>
            <person name="Lennon N."/>
            <person name="Letendre F."/>
            <person name="LeVine R."/>
            <person name="Lipovsky A."/>
            <person name="Liu X."/>
            <person name="Liu J."/>
            <person name="Liu S."/>
            <person name="Lokyitsang T."/>
            <person name="Lokyitsang Y."/>
            <person name="Lubonja R."/>
            <person name="Lui A."/>
            <person name="MacDonald P."/>
            <person name="Magnisalis V."/>
            <person name="Maru K."/>
            <person name="Matthews C."/>
            <person name="McCusker W."/>
            <person name="McDonough S."/>
            <person name="Mehta T."/>
            <person name="Meldrim J."/>
            <person name="Meneus L."/>
            <person name="Mihai O."/>
            <person name="Mihalev A."/>
            <person name="Mihova T."/>
            <person name="Mittelman R."/>
            <person name="Mlenga V."/>
            <person name="Montmayeur A."/>
            <person name="Mulrain L."/>
            <person name="Navidi A."/>
            <person name="Naylor J."/>
            <person name="Negash T."/>
            <person name="Nguyen T."/>
            <person name="Nguyen N."/>
            <person name="Nicol R."/>
            <person name="Norbu C."/>
            <person name="Norbu N."/>
            <person name="Novod N."/>
            <person name="O'Neill B."/>
            <person name="Osman S."/>
            <person name="Markiewicz E."/>
            <person name="Oyono O.L."/>
            <person name="Patti C."/>
            <person name="Phunkhang P."/>
            <person name="Pierre F."/>
            <person name="Priest M."/>
            <person name="Raghuraman S."/>
            <person name="Rege F."/>
            <person name="Reyes R."/>
            <person name="Rise C."/>
            <person name="Rogov P."/>
            <person name="Ross K."/>
            <person name="Ryan E."/>
            <person name="Settipalli S."/>
            <person name="Shea T."/>
            <person name="Sherpa N."/>
            <person name="Shi L."/>
            <person name="Shih D."/>
            <person name="Sparrow T."/>
            <person name="Spaulding J."/>
            <person name="Stalker J."/>
            <person name="Stange-Thomann N."/>
            <person name="Stavropoulos S."/>
            <person name="Stone C."/>
            <person name="Strader C."/>
            <person name="Tesfaye S."/>
            <person name="Thomson T."/>
            <person name="Thoulutsang Y."/>
            <person name="Thoulutsang D."/>
            <person name="Topham K."/>
            <person name="Topping I."/>
            <person name="Tsamla T."/>
            <person name="Vassiliev H."/>
            <person name="Vo A."/>
            <person name="Wangchuk T."/>
            <person name="Wangdi T."/>
            <person name="Weiand M."/>
            <person name="Wilkinson J."/>
            <person name="Wilson A."/>
            <person name="Yadav S."/>
            <person name="Young G."/>
            <person name="Yu Q."/>
            <person name="Zembek L."/>
            <person name="Zhong D."/>
            <person name="Zimmer A."/>
            <person name="Zwirko Z."/>
            <person name="Jaffe D.B."/>
            <person name="Alvarez P."/>
            <person name="Brockman W."/>
            <person name="Butler J."/>
            <person name="Chin C."/>
            <person name="Gnerre S."/>
            <person name="Grabherr M."/>
            <person name="Kleber M."/>
            <person name="Mauceli E."/>
            <person name="MacCallum I."/>
        </authorList>
    </citation>
    <scope>NUCLEOTIDE SEQUENCE [LARGE SCALE GENOMIC DNA]</scope>
    <source>
        <strain evidence="2 3">TSC#14021-0224.01</strain>
    </source>
</reference>
<dbReference type="Proteomes" id="UP000008711">
    <property type="component" value="Unassembled WGS sequence"/>
</dbReference>